<proteinExistence type="predicted"/>
<dbReference type="EMBL" id="RBVA01001070">
    <property type="protein sequence ID" value="RMV81477.1"/>
    <property type="molecule type" value="Genomic_DNA"/>
</dbReference>
<name>A0A3M6FMG7_PSEAJ</name>
<dbReference type="AlphaFoldDB" id="A0A3M6FMG7"/>
<protein>
    <submittedName>
        <fullName evidence="1">Uncharacterized protein</fullName>
    </submittedName>
</protein>
<organism evidence="1 2">
    <name type="scientific">Pseudomonas amygdali pv. tabaci</name>
    <name type="common">Pseudomonas syringae pv. tabaci</name>
    <dbReference type="NCBI Taxonomy" id="322"/>
    <lineage>
        <taxon>Bacteria</taxon>
        <taxon>Pseudomonadati</taxon>
        <taxon>Pseudomonadota</taxon>
        <taxon>Gammaproteobacteria</taxon>
        <taxon>Pseudomonadales</taxon>
        <taxon>Pseudomonadaceae</taxon>
        <taxon>Pseudomonas</taxon>
        <taxon>Pseudomonas amygdali</taxon>
    </lineage>
</organism>
<reference evidence="1 2" key="1">
    <citation type="submission" date="2018-08" db="EMBL/GenBank/DDBJ databases">
        <title>Recombination of ecologically and evolutionarily significant loci maintains genetic cohesion in the Pseudomonas syringae species complex.</title>
        <authorList>
            <person name="Dillon M."/>
            <person name="Thakur S."/>
            <person name="Almeida R.N.D."/>
            <person name="Weir B.S."/>
            <person name="Guttman D.S."/>
        </authorList>
    </citation>
    <scope>NUCLEOTIDE SEQUENCE [LARGE SCALE GENOMIC DNA]</scope>
    <source>
        <strain evidence="1 2">ICMP 4525</strain>
    </source>
</reference>
<gene>
    <name evidence="1" type="ORF">ALP03_00388</name>
</gene>
<comment type="caution">
    <text evidence="1">The sequence shown here is derived from an EMBL/GenBank/DDBJ whole genome shotgun (WGS) entry which is preliminary data.</text>
</comment>
<accession>A0A3M6FMG7</accession>
<evidence type="ECO:0000313" key="1">
    <source>
        <dbReference type="EMBL" id="RMV81477.1"/>
    </source>
</evidence>
<dbReference type="Proteomes" id="UP000271531">
    <property type="component" value="Unassembled WGS sequence"/>
</dbReference>
<evidence type="ECO:0000313" key="2">
    <source>
        <dbReference type="Proteomes" id="UP000271531"/>
    </source>
</evidence>
<sequence>MRLMSNSHYPSGVCCGNGESPFQSRCHTDNEMLKFPGRLKSMAKRNVTQGTHLTPGVTSLPLTQPALNAVPKICLVDTAPDVSALLTQKLYDCTTATLGGDVKTPKDRAGMQTYLRPLVMLPSNLHEFHVVVVDLAKTDGIDETEARAELKNTSGKTAYALVSSYPEQVFNSKGFGARRFSTEIKDVLKKQSVVVIFAAENEIIHYDLAEIGIHGARVVDNFDCETLRLCSGIKEFKNKFGKTVELYKEETRFHSFIGKYLKDAHYEVTFPHPLIWKNGASNPDEQFVPILVNAADEIVGYATLVDKAAVFVLPQLVRKAEFLVDFFDNLAGVFPDVFPYSGMFAWLDDGSHPLPGEMEIREQRAAIEARYVTDVAENETAIVDLKSEFSFLRVMLSGTGDELVNAVREYLVWLGYTSAKAMDEHSEDILEEDIQIELEPGLLVIEVKGIGGTSKDTECAQISKIKNRRQEERKAWDVSALYIVNHQRYVSPKLRMNPPFTPNQIKDALLDKRGLITTYQLYNAYFDILRGLITKEDVRTQLLGFGHVKIAPPELTEIGVVNEVFQNGRIVILQLDEATVSVGRKLYILKNDVYETRNVVGLQLDGVSVDQASGGEFGIQVDAAIKKGSRIFIPTQVREPKDMAG</sequence>